<proteinExistence type="predicted"/>
<feature type="transmembrane region" description="Helical" evidence="1">
    <location>
        <begin position="150"/>
        <end position="172"/>
    </location>
</feature>
<evidence type="ECO:0000259" key="2">
    <source>
        <dbReference type="PROSITE" id="PS50887"/>
    </source>
</evidence>
<organism evidence="3 4">
    <name type="scientific">Kineococcus xinjiangensis</name>
    <dbReference type="NCBI Taxonomy" id="512762"/>
    <lineage>
        <taxon>Bacteria</taxon>
        <taxon>Bacillati</taxon>
        <taxon>Actinomycetota</taxon>
        <taxon>Actinomycetes</taxon>
        <taxon>Kineosporiales</taxon>
        <taxon>Kineosporiaceae</taxon>
        <taxon>Kineococcus</taxon>
    </lineage>
</organism>
<keyword evidence="1" id="KW-0812">Transmembrane</keyword>
<protein>
    <submittedName>
        <fullName evidence="3">Diguanylate cyclase (GGDEF)-like protein</fullName>
    </submittedName>
</protein>
<dbReference type="Proteomes" id="UP000239485">
    <property type="component" value="Unassembled WGS sequence"/>
</dbReference>
<dbReference type="Pfam" id="PF00990">
    <property type="entry name" value="GGDEF"/>
    <property type="match status" value="1"/>
</dbReference>
<dbReference type="OrthoDB" id="23692at2"/>
<dbReference type="CDD" id="cd01949">
    <property type="entry name" value="GGDEF"/>
    <property type="match status" value="1"/>
</dbReference>
<evidence type="ECO:0000256" key="1">
    <source>
        <dbReference type="SAM" id="Phobius"/>
    </source>
</evidence>
<dbReference type="GO" id="GO:1902201">
    <property type="term" value="P:negative regulation of bacterial-type flagellum-dependent cell motility"/>
    <property type="evidence" value="ECO:0007669"/>
    <property type="project" value="TreeGrafter"/>
</dbReference>
<dbReference type="RefSeq" id="WP_104431509.1">
    <property type="nucleotide sequence ID" value="NZ_PTJD01000002.1"/>
</dbReference>
<dbReference type="InterPro" id="IPR029787">
    <property type="entry name" value="Nucleotide_cyclase"/>
</dbReference>
<dbReference type="PANTHER" id="PTHR45138">
    <property type="entry name" value="REGULATORY COMPONENTS OF SENSORY TRANSDUCTION SYSTEM"/>
    <property type="match status" value="1"/>
</dbReference>
<dbReference type="SMART" id="SM00267">
    <property type="entry name" value="GGDEF"/>
    <property type="match status" value="1"/>
</dbReference>
<keyword evidence="1" id="KW-0472">Membrane</keyword>
<accession>A0A2S6IUW7</accession>
<dbReference type="InterPro" id="IPR043128">
    <property type="entry name" value="Rev_trsase/Diguanyl_cyclase"/>
</dbReference>
<keyword evidence="4" id="KW-1185">Reference proteome</keyword>
<keyword evidence="1" id="KW-1133">Transmembrane helix</keyword>
<feature type="transmembrane region" description="Helical" evidence="1">
    <location>
        <begin position="104"/>
        <end position="120"/>
    </location>
</feature>
<evidence type="ECO:0000313" key="3">
    <source>
        <dbReference type="EMBL" id="PPK98072.1"/>
    </source>
</evidence>
<feature type="transmembrane region" description="Helical" evidence="1">
    <location>
        <begin position="127"/>
        <end position="144"/>
    </location>
</feature>
<dbReference type="GO" id="GO:0052621">
    <property type="term" value="F:diguanylate cyclase activity"/>
    <property type="evidence" value="ECO:0007669"/>
    <property type="project" value="TreeGrafter"/>
</dbReference>
<dbReference type="PANTHER" id="PTHR45138:SF9">
    <property type="entry name" value="DIGUANYLATE CYCLASE DGCM-RELATED"/>
    <property type="match status" value="1"/>
</dbReference>
<dbReference type="GO" id="GO:0043709">
    <property type="term" value="P:cell adhesion involved in single-species biofilm formation"/>
    <property type="evidence" value="ECO:0007669"/>
    <property type="project" value="TreeGrafter"/>
</dbReference>
<evidence type="ECO:0000313" key="4">
    <source>
        <dbReference type="Proteomes" id="UP000239485"/>
    </source>
</evidence>
<name>A0A2S6IUW7_9ACTN</name>
<dbReference type="InterPro" id="IPR000160">
    <property type="entry name" value="GGDEF_dom"/>
</dbReference>
<feature type="domain" description="GGDEF" evidence="2">
    <location>
        <begin position="209"/>
        <end position="344"/>
    </location>
</feature>
<dbReference type="NCBIfam" id="TIGR00254">
    <property type="entry name" value="GGDEF"/>
    <property type="match status" value="1"/>
</dbReference>
<feature type="transmembrane region" description="Helical" evidence="1">
    <location>
        <begin position="44"/>
        <end position="70"/>
    </location>
</feature>
<gene>
    <name evidence="3" type="ORF">CLV92_102225</name>
</gene>
<sequence>MSRDRAAAGRAAALPLRGSPVSQVWDSRAGAAMAATGGVLMLVLIPFVAAPLAMAVAGVGALLIALWALLIPIGAPAWVRAACSAASAPVVVLGTAAAEHGWDLSIGSAALVIPLLVVGLMRSGREVVGQLLWLETVYGAYLLLTQPVHAVVLGLVVSTTVLALVAACVHWLRTLVDETVLSLHRQAARDPLTGLLNRRGFTEAVAAAGPVGVLLLDVDHFKRINDTFGHGAGDEVLHELGAVLEAGARPGEVPARLGGEEFVLAVPLDARGRPGDELGTVRVRAEELRGAVAAAFRDRPAAVTVSVGAAVAPAGDLSGLLSAADAALYRAKRAGRNRVEVAAGVEAVPAPRAG</sequence>
<dbReference type="SUPFAM" id="SSF55073">
    <property type="entry name" value="Nucleotide cyclase"/>
    <property type="match status" value="1"/>
</dbReference>
<dbReference type="AlphaFoldDB" id="A0A2S6IUW7"/>
<dbReference type="PROSITE" id="PS50887">
    <property type="entry name" value="GGDEF"/>
    <property type="match status" value="1"/>
</dbReference>
<reference evidence="3 4" key="1">
    <citation type="submission" date="2018-02" db="EMBL/GenBank/DDBJ databases">
        <title>Genomic Encyclopedia of Archaeal and Bacterial Type Strains, Phase II (KMG-II): from individual species to whole genera.</title>
        <authorList>
            <person name="Goeker M."/>
        </authorList>
    </citation>
    <scope>NUCLEOTIDE SEQUENCE [LARGE SCALE GENOMIC DNA]</scope>
    <source>
        <strain evidence="3 4">DSM 22857</strain>
    </source>
</reference>
<dbReference type="InterPro" id="IPR050469">
    <property type="entry name" value="Diguanylate_Cyclase"/>
</dbReference>
<comment type="caution">
    <text evidence="3">The sequence shown here is derived from an EMBL/GenBank/DDBJ whole genome shotgun (WGS) entry which is preliminary data.</text>
</comment>
<dbReference type="GO" id="GO:0005886">
    <property type="term" value="C:plasma membrane"/>
    <property type="evidence" value="ECO:0007669"/>
    <property type="project" value="TreeGrafter"/>
</dbReference>
<dbReference type="EMBL" id="PTJD01000002">
    <property type="protein sequence ID" value="PPK98072.1"/>
    <property type="molecule type" value="Genomic_DNA"/>
</dbReference>
<dbReference type="Gene3D" id="3.30.70.270">
    <property type="match status" value="1"/>
</dbReference>